<evidence type="ECO:0000256" key="2">
    <source>
        <dbReference type="ARBA" id="ARBA00022448"/>
    </source>
</evidence>
<evidence type="ECO:0000256" key="4">
    <source>
        <dbReference type="ARBA" id="ARBA00022989"/>
    </source>
</evidence>
<organism evidence="9 10">
    <name type="scientific">Prescottella agglutinans</name>
    <dbReference type="NCBI Taxonomy" id="1644129"/>
    <lineage>
        <taxon>Bacteria</taxon>
        <taxon>Bacillati</taxon>
        <taxon>Actinomycetota</taxon>
        <taxon>Actinomycetes</taxon>
        <taxon>Mycobacteriales</taxon>
        <taxon>Nocardiaceae</taxon>
        <taxon>Prescottella</taxon>
    </lineage>
</organism>
<dbReference type="Gene3D" id="1.20.1250.20">
    <property type="entry name" value="MFS general substrate transporter like domains"/>
    <property type="match status" value="1"/>
</dbReference>
<dbReference type="PROSITE" id="PS50850">
    <property type="entry name" value="MFS"/>
    <property type="match status" value="1"/>
</dbReference>
<evidence type="ECO:0000256" key="3">
    <source>
        <dbReference type="ARBA" id="ARBA00022692"/>
    </source>
</evidence>
<feature type="transmembrane region" description="Helical" evidence="7">
    <location>
        <begin position="266"/>
        <end position="288"/>
    </location>
</feature>
<feature type="transmembrane region" description="Helical" evidence="7">
    <location>
        <begin position="35"/>
        <end position="58"/>
    </location>
</feature>
<feature type="transmembrane region" description="Helical" evidence="7">
    <location>
        <begin position="354"/>
        <end position="373"/>
    </location>
</feature>
<feature type="transmembrane region" description="Helical" evidence="7">
    <location>
        <begin position="300"/>
        <end position="322"/>
    </location>
</feature>
<dbReference type="InterPro" id="IPR005829">
    <property type="entry name" value="Sugar_transporter_CS"/>
</dbReference>
<name>A0ABT6M7X5_9NOCA</name>
<sequence>MTELSTPGASLSASTEKVRPDHETPLNRFHLRITALTFGANFSDGYALGSIGIVLTVLSPQMGLSTLWEGILGSSMLVGVLVGSVVCGWLADRFGRRRVFQLDFIVIAVASAAQFFVDGPVWLLVLRLLIGIGVGADYALGPTLVTEFVPTRYRGGLLGSLTVMWTVGYVASFFVGTWLVNLSPDAWRWMLASGAIPALIVLVLRIGTPESPRWLIEQGRLEEARAISNKYLDGALDIEKIAASTVSAEPARYRDLFSPKQLKNTVFGILFYNCQVIPYFAIYTFLPVILPKLGLDEDGFASGVMLNLFLLAGGIVGLWAIAKIGRRPLTIYSFVIMAVTLAIVAFGTSWPLPVVVLAFAVFTFVMSAASNLAQVYPAELYPTRLRAAGVGLANGASRVGSAAGTFLLPLTLSSFGVTASMLGLVGVLVIGAVSSVLMAPETSHLSTEELG</sequence>
<proteinExistence type="predicted"/>
<keyword evidence="5 7" id="KW-0472">Membrane</keyword>
<dbReference type="SUPFAM" id="SSF103473">
    <property type="entry name" value="MFS general substrate transporter"/>
    <property type="match status" value="1"/>
</dbReference>
<evidence type="ECO:0000256" key="7">
    <source>
        <dbReference type="SAM" id="Phobius"/>
    </source>
</evidence>
<keyword evidence="3 7" id="KW-0812">Transmembrane</keyword>
<dbReference type="PANTHER" id="PTHR23511">
    <property type="entry name" value="SYNAPTIC VESICLE GLYCOPROTEIN 2"/>
    <property type="match status" value="1"/>
</dbReference>
<dbReference type="InterPro" id="IPR005828">
    <property type="entry name" value="MFS_sugar_transport-like"/>
</dbReference>
<evidence type="ECO:0000256" key="5">
    <source>
        <dbReference type="ARBA" id="ARBA00023136"/>
    </source>
</evidence>
<keyword evidence="10" id="KW-1185">Reference proteome</keyword>
<reference evidence="9 10" key="1">
    <citation type="submission" date="2023-04" db="EMBL/GenBank/DDBJ databases">
        <title>Forest soil microbial communities from Buena Vista Peninsula, Colon Province, Panama.</title>
        <authorList>
            <person name="Bouskill N."/>
        </authorList>
    </citation>
    <scope>NUCLEOTIDE SEQUENCE [LARGE SCALE GENOMIC DNA]</scope>
    <source>
        <strain evidence="9 10">CFH S0262</strain>
    </source>
</reference>
<dbReference type="Proteomes" id="UP001160334">
    <property type="component" value="Unassembled WGS sequence"/>
</dbReference>
<dbReference type="InterPro" id="IPR036259">
    <property type="entry name" value="MFS_trans_sf"/>
</dbReference>
<feature type="transmembrane region" description="Helical" evidence="7">
    <location>
        <begin position="70"/>
        <end position="91"/>
    </location>
</feature>
<keyword evidence="4 7" id="KW-1133">Transmembrane helix</keyword>
<dbReference type="PROSITE" id="PS00217">
    <property type="entry name" value="SUGAR_TRANSPORT_2"/>
    <property type="match status" value="1"/>
</dbReference>
<protein>
    <submittedName>
        <fullName evidence="9">MFS transporter</fullName>
    </submittedName>
</protein>
<feature type="transmembrane region" description="Helical" evidence="7">
    <location>
        <begin position="414"/>
        <end position="437"/>
    </location>
</feature>
<dbReference type="InterPro" id="IPR003663">
    <property type="entry name" value="Sugar/inositol_transpt"/>
</dbReference>
<evidence type="ECO:0000313" key="10">
    <source>
        <dbReference type="Proteomes" id="UP001160334"/>
    </source>
</evidence>
<dbReference type="InterPro" id="IPR020846">
    <property type="entry name" value="MFS_dom"/>
</dbReference>
<dbReference type="CDD" id="cd17316">
    <property type="entry name" value="MFS_SV2_like"/>
    <property type="match status" value="1"/>
</dbReference>
<feature type="transmembrane region" description="Helical" evidence="7">
    <location>
        <begin position="98"/>
        <end position="117"/>
    </location>
</feature>
<evidence type="ECO:0000313" key="9">
    <source>
        <dbReference type="EMBL" id="MDH6280407.1"/>
    </source>
</evidence>
<comment type="subcellular location">
    <subcellularLocation>
        <location evidence="1">Cell membrane</location>
        <topology evidence="1">Multi-pass membrane protein</topology>
    </subcellularLocation>
</comment>
<feature type="compositionally biased region" description="Polar residues" evidence="6">
    <location>
        <begin position="1"/>
        <end position="15"/>
    </location>
</feature>
<accession>A0ABT6M7X5</accession>
<feature type="transmembrane region" description="Helical" evidence="7">
    <location>
        <begin position="385"/>
        <end position="408"/>
    </location>
</feature>
<feature type="transmembrane region" description="Helical" evidence="7">
    <location>
        <begin position="123"/>
        <end position="145"/>
    </location>
</feature>
<feature type="region of interest" description="Disordered" evidence="6">
    <location>
        <begin position="1"/>
        <end position="22"/>
    </location>
</feature>
<dbReference type="Pfam" id="PF00083">
    <property type="entry name" value="Sugar_tr"/>
    <property type="match status" value="1"/>
</dbReference>
<dbReference type="PANTHER" id="PTHR23511:SF34">
    <property type="entry name" value="SYNAPTIC VESICLE GLYCOPROTEIN 2"/>
    <property type="match status" value="1"/>
</dbReference>
<evidence type="ECO:0000259" key="8">
    <source>
        <dbReference type="PROSITE" id="PS50850"/>
    </source>
</evidence>
<keyword evidence="2" id="KW-0813">Transport</keyword>
<evidence type="ECO:0000256" key="6">
    <source>
        <dbReference type="SAM" id="MobiDB-lite"/>
    </source>
</evidence>
<dbReference type="PRINTS" id="PR00171">
    <property type="entry name" value="SUGRTRNSPORT"/>
</dbReference>
<feature type="domain" description="Major facilitator superfamily (MFS) profile" evidence="8">
    <location>
        <begin position="33"/>
        <end position="443"/>
    </location>
</feature>
<feature type="transmembrane region" description="Helical" evidence="7">
    <location>
        <begin position="157"/>
        <end position="180"/>
    </location>
</feature>
<evidence type="ECO:0000256" key="1">
    <source>
        <dbReference type="ARBA" id="ARBA00004651"/>
    </source>
</evidence>
<feature type="transmembrane region" description="Helical" evidence="7">
    <location>
        <begin position="329"/>
        <end position="348"/>
    </location>
</feature>
<dbReference type="EMBL" id="JARXVC010000003">
    <property type="protein sequence ID" value="MDH6280407.1"/>
    <property type="molecule type" value="Genomic_DNA"/>
</dbReference>
<feature type="transmembrane region" description="Helical" evidence="7">
    <location>
        <begin position="186"/>
        <end position="204"/>
    </location>
</feature>
<comment type="caution">
    <text evidence="9">The sequence shown here is derived from an EMBL/GenBank/DDBJ whole genome shotgun (WGS) entry which is preliminary data.</text>
</comment>
<gene>
    <name evidence="9" type="ORF">M2280_001619</name>
</gene>